<organism evidence="1 2">
    <name type="scientific">Burkholderia glumae</name>
    <name type="common">Pseudomonas glumae</name>
    <dbReference type="NCBI Taxonomy" id="337"/>
    <lineage>
        <taxon>Bacteria</taxon>
        <taxon>Pseudomonadati</taxon>
        <taxon>Pseudomonadota</taxon>
        <taxon>Betaproteobacteria</taxon>
        <taxon>Burkholderiales</taxon>
        <taxon>Burkholderiaceae</taxon>
        <taxon>Burkholderia</taxon>
    </lineage>
</organism>
<evidence type="ECO:0000313" key="1">
    <source>
        <dbReference type="EMBL" id="QPQ93177.1"/>
    </source>
</evidence>
<evidence type="ECO:0000313" key="2">
    <source>
        <dbReference type="Proteomes" id="UP000594892"/>
    </source>
</evidence>
<dbReference type="AlphaFoldDB" id="A0AAP9Y1V4"/>
<dbReference type="EMBL" id="CP065601">
    <property type="protein sequence ID" value="QPQ93177.1"/>
    <property type="molecule type" value="Genomic_DNA"/>
</dbReference>
<reference evidence="1 2" key="1">
    <citation type="submission" date="2020-12" db="EMBL/GenBank/DDBJ databases">
        <title>FDA dAtabase for Regulatory Grade micrObial Sequences (FDA-ARGOS): Supporting development and validation of Infectious Disease Dx tests.</title>
        <authorList>
            <person name="Minogue T."/>
            <person name="Wolcott M."/>
            <person name="Wasieloski L."/>
            <person name="Aguilar W."/>
            <person name="Moore D."/>
            <person name="Jaissle J."/>
            <person name="Tallon L."/>
            <person name="Sadzewicz L."/>
            <person name="Zhao X."/>
            <person name="Boylan J."/>
            <person name="Ott S."/>
            <person name="Bowen H."/>
            <person name="Vavikolanu K."/>
            <person name="Mehta A."/>
            <person name="Aluvathingal J."/>
            <person name="Nadendla S."/>
            <person name="Yan Y."/>
            <person name="Sichtig H."/>
        </authorList>
    </citation>
    <scope>NUCLEOTIDE SEQUENCE [LARGE SCALE GENOMIC DNA]</scope>
    <source>
        <strain evidence="1 2">FDAARGOS_949</strain>
    </source>
</reference>
<protein>
    <submittedName>
        <fullName evidence="1">Uncharacterized protein</fullName>
    </submittedName>
</protein>
<dbReference type="Proteomes" id="UP000594892">
    <property type="component" value="Chromosome 2"/>
</dbReference>
<proteinExistence type="predicted"/>
<gene>
    <name evidence="1" type="ORF">I6H06_12895</name>
</gene>
<accession>A0AAP9Y1V4</accession>
<name>A0AAP9Y1V4_BURGL</name>
<sequence>MRELPILFSAPMVRAISQGRKSQTRRPMTPQPYDDYRRLAWMFAKNRGSWGPPGGAPDPAWLARCPYGGPDDQLWVRETFVAFGRWETRFSVKKGRDQWHFVDMTLDTGRQYRYGGDLPNAQRAGATPTWWRRPAIFMPRAASRTQLEVVRTRIERVQQISEADAIAEGMSTGDINPVGSYAELWDGLNAERGLGWKANPWVWVVEFRRMEG</sequence>
<dbReference type="RefSeq" id="WP_015876070.1">
    <property type="nucleotide sequence ID" value="NZ_CP066791.1"/>
</dbReference>
<dbReference type="GeneID" id="45698350"/>